<dbReference type="PANTHER" id="PTHR35218:SF9">
    <property type="entry name" value="ENDONUCLEASE_EXONUCLEASE_PHOSPHATASE DOMAIN-CONTAINING PROTEIN"/>
    <property type="match status" value="1"/>
</dbReference>
<dbReference type="Proteomes" id="UP001188597">
    <property type="component" value="Unassembled WGS sequence"/>
</dbReference>
<protein>
    <recommendedName>
        <fullName evidence="1">Endonuclease/exonuclease/phosphatase domain-containing protein</fullName>
    </recommendedName>
</protein>
<comment type="caution">
    <text evidence="2">The sequence shown here is derived from an EMBL/GenBank/DDBJ whole genome shotgun (WGS) entry which is preliminary data.</text>
</comment>
<dbReference type="Gene3D" id="3.60.10.10">
    <property type="entry name" value="Endonuclease/exonuclease/phosphatase"/>
    <property type="match status" value="1"/>
</dbReference>
<dbReference type="InterPro" id="IPR036691">
    <property type="entry name" value="Endo/exonu/phosph_ase_sf"/>
</dbReference>
<dbReference type="PANTHER" id="PTHR35218">
    <property type="entry name" value="RNASE H DOMAIN-CONTAINING PROTEIN"/>
    <property type="match status" value="1"/>
</dbReference>
<reference evidence="2" key="1">
    <citation type="submission" date="2022-12" db="EMBL/GenBank/DDBJ databases">
        <title>Draft genome assemblies for two species of Escallonia (Escalloniales).</title>
        <authorList>
            <person name="Chanderbali A."/>
            <person name="Dervinis C."/>
            <person name="Anghel I."/>
            <person name="Soltis D."/>
            <person name="Soltis P."/>
            <person name="Zapata F."/>
        </authorList>
    </citation>
    <scope>NUCLEOTIDE SEQUENCE</scope>
    <source>
        <strain evidence="2">UCBG64.0493</strain>
        <tissue evidence="2">Leaf</tissue>
    </source>
</reference>
<name>A0AA88V2N7_9ASTE</name>
<organism evidence="2 3">
    <name type="scientific">Escallonia herrerae</name>
    <dbReference type="NCBI Taxonomy" id="1293975"/>
    <lineage>
        <taxon>Eukaryota</taxon>
        <taxon>Viridiplantae</taxon>
        <taxon>Streptophyta</taxon>
        <taxon>Embryophyta</taxon>
        <taxon>Tracheophyta</taxon>
        <taxon>Spermatophyta</taxon>
        <taxon>Magnoliopsida</taxon>
        <taxon>eudicotyledons</taxon>
        <taxon>Gunneridae</taxon>
        <taxon>Pentapetalae</taxon>
        <taxon>asterids</taxon>
        <taxon>campanulids</taxon>
        <taxon>Escalloniales</taxon>
        <taxon>Escalloniaceae</taxon>
        <taxon>Escallonia</taxon>
    </lineage>
</organism>
<dbReference type="EMBL" id="JAVXUP010002993">
    <property type="protein sequence ID" value="KAK3000501.1"/>
    <property type="molecule type" value="Genomic_DNA"/>
</dbReference>
<dbReference type="Pfam" id="PF03372">
    <property type="entry name" value="Exo_endo_phos"/>
    <property type="match status" value="1"/>
</dbReference>
<gene>
    <name evidence="2" type="ORF">RJ639_020447</name>
</gene>
<dbReference type="GO" id="GO:0003824">
    <property type="term" value="F:catalytic activity"/>
    <property type="evidence" value="ECO:0007669"/>
    <property type="project" value="InterPro"/>
</dbReference>
<dbReference type="SUPFAM" id="SSF56219">
    <property type="entry name" value="DNase I-like"/>
    <property type="match status" value="1"/>
</dbReference>
<evidence type="ECO:0000259" key="1">
    <source>
        <dbReference type="Pfam" id="PF03372"/>
    </source>
</evidence>
<proteinExistence type="predicted"/>
<dbReference type="AlphaFoldDB" id="A0AA88V2N7"/>
<feature type="domain" description="Endonuclease/exonuclease/phosphatase" evidence="1">
    <location>
        <begin position="179"/>
        <end position="314"/>
    </location>
</feature>
<evidence type="ECO:0000313" key="3">
    <source>
        <dbReference type="Proteomes" id="UP001188597"/>
    </source>
</evidence>
<keyword evidence="3" id="KW-1185">Reference proteome</keyword>
<accession>A0AA88V2N7</accession>
<evidence type="ECO:0000313" key="2">
    <source>
        <dbReference type="EMBL" id="KAK3000501.1"/>
    </source>
</evidence>
<dbReference type="InterPro" id="IPR005135">
    <property type="entry name" value="Endo/exonuclease/phosphatase"/>
</dbReference>
<sequence length="386" mass="44075">MTNQQPYANNPKKQVCQSLSPKDLDTSICLDTSTAMIMPPVSIQADDLHTENPKPTDIIREALHPAQIRKINPLTLISCNIAMRKQIEVRKLNFLGLEVIEEIEEELLVFTVTETLLESFRMILKTGKRIEAKAPSEIRMSALTHPVLGVEKMKSLLKGKLPFIEEDILHNHSMTALIWNVRGAGNKRFKNNFRQLFQEFKPYIVALMETKVEFHTMERFFENFGLSSSSIVDPQGRSGGIWVLWNPQEVTVTPIQTHSQVVHVEVKKNNFDIWFFSAVYGSPHQATRTELWKNLSDFVDSFSVPWVVAGNFNDYTDVEAWAAAAGDGWRPILNDLLDDDDGDQILELCQARNDDDDDDEQILELCQSRDDDRHHACAELQRLDLL</sequence>